<protein>
    <recommendedName>
        <fullName evidence="4">Protein XRI1</fullName>
    </recommendedName>
</protein>
<dbReference type="PANTHER" id="PTHR33385:SF4">
    <property type="entry name" value="PROTEIN XRI1"/>
    <property type="match status" value="1"/>
</dbReference>
<comment type="caution">
    <text evidence="2">The sequence shown here is derived from an EMBL/GenBank/DDBJ whole genome shotgun (WGS) entry which is preliminary data.</text>
</comment>
<organism evidence="2 3">
    <name type="scientific">Manihot esculenta</name>
    <name type="common">Cassava</name>
    <name type="synonym">Jatropha manihot</name>
    <dbReference type="NCBI Taxonomy" id="3983"/>
    <lineage>
        <taxon>Eukaryota</taxon>
        <taxon>Viridiplantae</taxon>
        <taxon>Streptophyta</taxon>
        <taxon>Embryophyta</taxon>
        <taxon>Tracheophyta</taxon>
        <taxon>Spermatophyta</taxon>
        <taxon>Magnoliopsida</taxon>
        <taxon>eudicotyledons</taxon>
        <taxon>Gunneridae</taxon>
        <taxon>Pentapetalae</taxon>
        <taxon>rosids</taxon>
        <taxon>fabids</taxon>
        <taxon>Malpighiales</taxon>
        <taxon>Euphorbiaceae</taxon>
        <taxon>Crotonoideae</taxon>
        <taxon>Manihoteae</taxon>
        <taxon>Manihot</taxon>
    </lineage>
</organism>
<dbReference type="GO" id="GO:0007140">
    <property type="term" value="P:male meiotic nuclear division"/>
    <property type="evidence" value="ECO:0007669"/>
    <property type="project" value="InterPro"/>
</dbReference>
<keyword evidence="3" id="KW-1185">Reference proteome</keyword>
<sequence>MDYNNERGNGEQWDWQGEEHCLQKDSNYADESQCLWNEVALNEEDLSYMLDETTPIKACGDLAYHVNHSDTMQKEPEEYKETSSQLKRRRMLQFDTQVIDSPFCNEEMSSVFLSNERECSLDEVLPQASNWATGFSDVSASSYEVLDQSSEGWLAECLNDAEMQFSPNDMNYAGASDLQIDISEFCNDALGNGASVVQKHVARTPQNVVFKGKKSFIRTPTKLASSVVYPFAFIKPCGFHGDVTLKDINQRIRTPPPSKSKQNDDDPTSYPTSAFSGKPVVGKTKIRTEGGKGSITIMRTKG</sequence>
<accession>A0A2C9UTC2</accession>
<gene>
    <name evidence="2" type="ORF">MANES_12G046200v8</name>
</gene>
<dbReference type="STRING" id="3983.A0A2C9UTC2"/>
<evidence type="ECO:0000313" key="3">
    <source>
        <dbReference type="Proteomes" id="UP000091857"/>
    </source>
</evidence>
<dbReference type="GO" id="GO:0007143">
    <property type="term" value="P:female meiotic nuclear division"/>
    <property type="evidence" value="ECO:0007669"/>
    <property type="project" value="InterPro"/>
</dbReference>
<evidence type="ECO:0000256" key="1">
    <source>
        <dbReference type="SAM" id="MobiDB-lite"/>
    </source>
</evidence>
<feature type="region of interest" description="Disordered" evidence="1">
    <location>
        <begin position="251"/>
        <end position="302"/>
    </location>
</feature>
<evidence type="ECO:0008006" key="4">
    <source>
        <dbReference type="Google" id="ProtNLM"/>
    </source>
</evidence>
<proteinExistence type="predicted"/>
<dbReference type="PANTHER" id="PTHR33385">
    <property type="entry name" value="PROTEIN XRI1"/>
    <property type="match status" value="1"/>
</dbReference>
<reference evidence="3" key="1">
    <citation type="journal article" date="2016" name="Nat. Biotechnol.">
        <title>Sequencing wild and cultivated cassava and related species reveals extensive interspecific hybridization and genetic diversity.</title>
        <authorList>
            <person name="Bredeson J.V."/>
            <person name="Lyons J.B."/>
            <person name="Prochnik S.E."/>
            <person name="Wu G.A."/>
            <person name="Ha C.M."/>
            <person name="Edsinger-Gonzales E."/>
            <person name="Grimwood J."/>
            <person name="Schmutz J."/>
            <person name="Rabbi I.Y."/>
            <person name="Egesi C."/>
            <person name="Nauluvula P."/>
            <person name="Lebot V."/>
            <person name="Ndunguru J."/>
            <person name="Mkamilo G."/>
            <person name="Bart R.S."/>
            <person name="Setter T.L."/>
            <person name="Gleadow R.M."/>
            <person name="Kulakow P."/>
            <person name="Ferguson M.E."/>
            <person name="Rounsley S."/>
            <person name="Rokhsar D.S."/>
        </authorList>
    </citation>
    <scope>NUCLEOTIDE SEQUENCE [LARGE SCALE GENOMIC DNA]</scope>
    <source>
        <strain evidence="3">cv. AM560-2</strain>
    </source>
</reference>
<dbReference type="OrthoDB" id="1913204at2759"/>
<dbReference type="EMBL" id="CM004398">
    <property type="protein sequence ID" value="OAY34772.1"/>
    <property type="molecule type" value="Genomic_DNA"/>
</dbReference>
<dbReference type="AlphaFoldDB" id="A0A2C9UTC2"/>
<name>A0A2C9UTC2_MANES</name>
<dbReference type="InterPro" id="IPR039933">
    <property type="entry name" value="XRI1"/>
</dbReference>
<evidence type="ECO:0000313" key="2">
    <source>
        <dbReference type="EMBL" id="OAY34772.1"/>
    </source>
</evidence>
<dbReference type="Proteomes" id="UP000091857">
    <property type="component" value="Chromosome 12"/>
</dbReference>
<dbReference type="Gramene" id="Manes.12G046200.1.v8.1">
    <property type="protein sequence ID" value="Manes.12G046200.1.v8.1.CDS"/>
    <property type="gene ID" value="Manes.12G046200.v8.1"/>
</dbReference>